<keyword evidence="1" id="KW-0472">Membrane</keyword>
<reference evidence="2" key="1">
    <citation type="submission" date="2021-01" db="EMBL/GenBank/DDBJ databases">
        <authorList>
            <person name="Corre E."/>
            <person name="Pelletier E."/>
            <person name="Niang G."/>
            <person name="Scheremetjew M."/>
            <person name="Finn R."/>
            <person name="Kale V."/>
            <person name="Holt S."/>
            <person name="Cochrane G."/>
            <person name="Meng A."/>
            <person name="Brown T."/>
            <person name="Cohen L."/>
        </authorList>
    </citation>
    <scope>NUCLEOTIDE SEQUENCE</scope>
    <source>
        <strain evidence="2">CCMP1381</strain>
    </source>
</reference>
<gene>
    <name evidence="2" type="ORF">DSPE1174_LOCUS13909</name>
</gene>
<protein>
    <submittedName>
        <fullName evidence="2">Uncharacterized protein</fullName>
    </submittedName>
</protein>
<feature type="transmembrane region" description="Helical" evidence="1">
    <location>
        <begin position="6"/>
        <end position="25"/>
    </location>
</feature>
<name>A0A7S2CDE4_9STRA</name>
<dbReference type="AlphaFoldDB" id="A0A7S2CDE4"/>
<dbReference type="EMBL" id="HBGS01027461">
    <property type="protein sequence ID" value="CAD9422263.1"/>
    <property type="molecule type" value="Transcribed_RNA"/>
</dbReference>
<accession>A0A7S2CDE4</accession>
<proteinExistence type="predicted"/>
<keyword evidence="1" id="KW-1133">Transmembrane helix</keyword>
<keyword evidence="1" id="KW-0812">Transmembrane</keyword>
<evidence type="ECO:0000256" key="1">
    <source>
        <dbReference type="SAM" id="Phobius"/>
    </source>
</evidence>
<sequence length="140" mass="16661">MLVQHASSPVFIVIVYYVSCFVDVGHLRRFAELRQNLTEETQRFWDEVGQFIVVDRYHFRNHKVTHKYCQDHCNPANNPSIEGANSQICEQSFRWLSRFKYSMNHMTPARFAFFLLIMARRRNAILKMKREKGEEMAELG</sequence>
<organism evidence="2">
    <name type="scientific">Octactis speculum</name>
    <dbReference type="NCBI Taxonomy" id="3111310"/>
    <lineage>
        <taxon>Eukaryota</taxon>
        <taxon>Sar</taxon>
        <taxon>Stramenopiles</taxon>
        <taxon>Ochrophyta</taxon>
        <taxon>Dictyochophyceae</taxon>
        <taxon>Dictyochales</taxon>
        <taxon>Dictyochaceae</taxon>
        <taxon>Octactis</taxon>
    </lineage>
</organism>
<evidence type="ECO:0000313" key="2">
    <source>
        <dbReference type="EMBL" id="CAD9422263.1"/>
    </source>
</evidence>